<dbReference type="RefSeq" id="WP_349759362.1">
    <property type="nucleotide sequence ID" value="NZ_JBEGCI010000013.1"/>
</dbReference>
<evidence type="ECO:0000256" key="1">
    <source>
        <dbReference type="SAM" id="MobiDB-lite"/>
    </source>
</evidence>
<name>A0ABV1N807_9GAMM</name>
<dbReference type="EMBL" id="JBEGCI010000013">
    <property type="protein sequence ID" value="MEQ6889878.1"/>
    <property type="molecule type" value="Genomic_DNA"/>
</dbReference>
<dbReference type="InterPro" id="IPR013078">
    <property type="entry name" value="His_Pase_superF_clade-1"/>
</dbReference>
<dbReference type="SMART" id="SM00855">
    <property type="entry name" value="PGAM"/>
    <property type="match status" value="1"/>
</dbReference>
<dbReference type="InterPro" id="IPR029033">
    <property type="entry name" value="His_PPase_superfam"/>
</dbReference>
<feature type="compositionally biased region" description="Basic and acidic residues" evidence="1">
    <location>
        <begin position="31"/>
        <end position="46"/>
    </location>
</feature>
<feature type="region of interest" description="Disordered" evidence="1">
    <location>
        <begin position="21"/>
        <end position="46"/>
    </location>
</feature>
<dbReference type="Gene3D" id="3.40.50.1240">
    <property type="entry name" value="Phosphoglycerate mutase-like"/>
    <property type="match status" value="1"/>
</dbReference>
<keyword evidence="3" id="KW-1185">Reference proteome</keyword>
<sequence length="177" mass="19336">MSERRAERRAEPRAERLLIMRHGEAAPGAPDAERALTPRGEREAERMGRWLGSRTDLDATRLRLVASPYRRARQTAARIAEPLGLEVETLALITPDDPPGAVIDWLLGEPDDRLLMLVSHMPLVAALTGLLVEGRAERGPGFATAAVAELEAEVRAAGCARLRRLVSPADINDQEVP</sequence>
<comment type="caution">
    <text evidence="2">The sequence shown here is derived from an EMBL/GenBank/DDBJ whole genome shotgun (WGS) entry which is preliminary data.</text>
</comment>
<proteinExistence type="predicted"/>
<organism evidence="2 3">
    <name type="scientific">Halomonas pelophila</name>
    <dbReference type="NCBI Taxonomy" id="3151122"/>
    <lineage>
        <taxon>Bacteria</taxon>
        <taxon>Pseudomonadati</taxon>
        <taxon>Pseudomonadota</taxon>
        <taxon>Gammaproteobacteria</taxon>
        <taxon>Oceanospirillales</taxon>
        <taxon>Halomonadaceae</taxon>
        <taxon>Halomonas</taxon>
    </lineage>
</organism>
<accession>A0ABV1N807</accession>
<protein>
    <submittedName>
        <fullName evidence="2">Phosphohistidine phosphatase SixA</fullName>
    </submittedName>
</protein>
<dbReference type="NCBIfam" id="TIGR00249">
    <property type="entry name" value="sixA"/>
    <property type="match status" value="1"/>
</dbReference>
<dbReference type="Proteomes" id="UP001472978">
    <property type="component" value="Unassembled WGS sequence"/>
</dbReference>
<dbReference type="SUPFAM" id="SSF53254">
    <property type="entry name" value="Phosphoglycerate mutase-like"/>
    <property type="match status" value="1"/>
</dbReference>
<reference evidence="2 3" key="1">
    <citation type="submission" date="2024-05" db="EMBL/GenBank/DDBJ databases">
        <title>Halomonas sp. CS7 16S ribosomal RNA gene Genome sequencing and assembly.</title>
        <authorList>
            <person name="Yook S."/>
        </authorList>
    </citation>
    <scope>NUCLEOTIDE SEQUENCE [LARGE SCALE GENOMIC DNA]</scope>
    <source>
        <strain evidence="2 3">CS7</strain>
    </source>
</reference>
<dbReference type="Pfam" id="PF00300">
    <property type="entry name" value="His_Phos_1"/>
    <property type="match status" value="1"/>
</dbReference>
<evidence type="ECO:0000313" key="3">
    <source>
        <dbReference type="Proteomes" id="UP001472978"/>
    </source>
</evidence>
<dbReference type="CDD" id="cd07040">
    <property type="entry name" value="HP"/>
    <property type="match status" value="1"/>
</dbReference>
<gene>
    <name evidence="2" type="primary">sixA</name>
    <name evidence="2" type="ORF">ABE957_14475</name>
</gene>
<evidence type="ECO:0000313" key="2">
    <source>
        <dbReference type="EMBL" id="MEQ6889878.1"/>
    </source>
</evidence>
<dbReference type="InterPro" id="IPR004449">
    <property type="entry name" value="SixA"/>
</dbReference>